<evidence type="ECO:0000313" key="1">
    <source>
        <dbReference type="EMBL" id="MFC6761645.1"/>
    </source>
</evidence>
<protein>
    <recommendedName>
        <fullName evidence="3">DivIVA domain-containing protein</fullName>
    </recommendedName>
</protein>
<dbReference type="Proteomes" id="UP001596353">
    <property type="component" value="Unassembled WGS sequence"/>
</dbReference>
<keyword evidence="2" id="KW-1185">Reference proteome</keyword>
<organism evidence="1 2">
    <name type="scientific">Sulfitobacter porphyrae</name>
    <dbReference type="NCBI Taxonomy" id="1246864"/>
    <lineage>
        <taxon>Bacteria</taxon>
        <taxon>Pseudomonadati</taxon>
        <taxon>Pseudomonadota</taxon>
        <taxon>Alphaproteobacteria</taxon>
        <taxon>Rhodobacterales</taxon>
        <taxon>Roseobacteraceae</taxon>
        <taxon>Sulfitobacter</taxon>
    </lineage>
</organism>
<evidence type="ECO:0008006" key="3">
    <source>
        <dbReference type="Google" id="ProtNLM"/>
    </source>
</evidence>
<sequence length="170" mass="18950">MSKVMASKFDRYLVLERNPAYRPVVAEDKVGGYSAEDVNRLLLDAEQIFDAQLRKVEERARSLRVTLATRERELADLANLADQRSNAAEAELTARASQLEEQAGALAKLEAELKAGAAALARQKDESALEQQQQAGVIADLEQTLCDMRASRSWRLTRPLRWLARGRGRG</sequence>
<gene>
    <name evidence="1" type="ORF">ACFQFQ_22740</name>
</gene>
<proteinExistence type="predicted"/>
<accession>A0ABW2B7F8</accession>
<name>A0ABW2B7F8_9RHOB</name>
<evidence type="ECO:0000313" key="2">
    <source>
        <dbReference type="Proteomes" id="UP001596353"/>
    </source>
</evidence>
<comment type="caution">
    <text evidence="1">The sequence shown here is derived from an EMBL/GenBank/DDBJ whole genome shotgun (WGS) entry which is preliminary data.</text>
</comment>
<dbReference type="EMBL" id="JBHSWG010000003">
    <property type="protein sequence ID" value="MFC6761645.1"/>
    <property type="molecule type" value="Genomic_DNA"/>
</dbReference>
<reference evidence="2" key="1">
    <citation type="journal article" date="2019" name="Int. J. Syst. Evol. Microbiol.">
        <title>The Global Catalogue of Microorganisms (GCM) 10K type strain sequencing project: providing services to taxonomists for standard genome sequencing and annotation.</title>
        <authorList>
            <consortium name="The Broad Institute Genomics Platform"/>
            <consortium name="The Broad Institute Genome Sequencing Center for Infectious Disease"/>
            <person name="Wu L."/>
            <person name="Ma J."/>
        </authorList>
    </citation>
    <scope>NUCLEOTIDE SEQUENCE [LARGE SCALE GENOMIC DNA]</scope>
    <source>
        <strain evidence="2">CCUG 66188</strain>
    </source>
</reference>